<name>A0ABU8RTL9_9SPHN</name>
<organism evidence="1 2">
    <name type="scientific">Novosphingobium anseongense</name>
    <dbReference type="NCBI Taxonomy" id="3133436"/>
    <lineage>
        <taxon>Bacteria</taxon>
        <taxon>Pseudomonadati</taxon>
        <taxon>Pseudomonadota</taxon>
        <taxon>Alphaproteobacteria</taxon>
        <taxon>Sphingomonadales</taxon>
        <taxon>Sphingomonadaceae</taxon>
        <taxon>Novosphingobium</taxon>
    </lineage>
</organism>
<reference evidence="1 2" key="1">
    <citation type="submission" date="2024-03" db="EMBL/GenBank/DDBJ databases">
        <authorList>
            <person name="Jo J.-H."/>
        </authorList>
    </citation>
    <scope>NUCLEOTIDE SEQUENCE [LARGE SCALE GENOMIC DNA]</scope>
    <source>
        <strain evidence="1 2">PS1R-30</strain>
    </source>
</reference>
<sequence>MRKTATGFAVAISLIGAAPALSKQSEPVKVTSANAIKGTQRVTIGQFTIGFLIERKDSTKAGGGLMGSGFGGRSTVRSTLAGYTQAEMQEIVDAAYGDFVTQLTAAGFEVADRTSLEAHPAMARARGEAGPKEMTTITGRDDKAKVLFIGASQTQPLRLLIGDVAASGFGAMGMIMSGSQAAQGFAAYVKDTDTRVVNVVYYLDFAKSEEYGGWFRNSSAVQVEGGLAMMETQSKLSIIGPNNKTGSLVLNEPVAIGGNFFRKTDAMGSGEKVSNALGNAIGLLGGVGTNSSKKFTFTPEPGAYSAGARQLATEANQVLVSKLATLR</sequence>
<proteinExistence type="predicted"/>
<evidence type="ECO:0000313" key="1">
    <source>
        <dbReference type="EMBL" id="MEJ5976114.1"/>
    </source>
</evidence>
<keyword evidence="2" id="KW-1185">Reference proteome</keyword>
<gene>
    <name evidence="1" type="ORF">WG901_05685</name>
</gene>
<accession>A0ABU8RTL9</accession>
<dbReference type="EMBL" id="JBBHJZ010000001">
    <property type="protein sequence ID" value="MEJ5976114.1"/>
    <property type="molecule type" value="Genomic_DNA"/>
</dbReference>
<evidence type="ECO:0000313" key="2">
    <source>
        <dbReference type="Proteomes" id="UP001361239"/>
    </source>
</evidence>
<protein>
    <submittedName>
        <fullName evidence="1">Uncharacterized protein</fullName>
    </submittedName>
</protein>
<comment type="caution">
    <text evidence="1">The sequence shown here is derived from an EMBL/GenBank/DDBJ whole genome shotgun (WGS) entry which is preliminary data.</text>
</comment>
<dbReference type="RefSeq" id="WP_339586033.1">
    <property type="nucleotide sequence ID" value="NZ_JBBHJZ010000001.1"/>
</dbReference>
<dbReference type="Proteomes" id="UP001361239">
    <property type="component" value="Unassembled WGS sequence"/>
</dbReference>